<dbReference type="InterPro" id="IPR050256">
    <property type="entry name" value="Glycosyltransferase_2"/>
</dbReference>
<dbReference type="Pfam" id="PF00535">
    <property type="entry name" value="Glycos_transf_2"/>
    <property type="match status" value="1"/>
</dbReference>
<sequence length="334" mass="37305">MRDAVKDKKTSIVVVIPCYQVKSHIKDVLEAIPNFVDAIICVDDACPEKSGDFIEANIQDNRITVLRHFDNRGVGGAMITGFDAALKAGHDIAVKIDGDGQMDPSLISGFIDPLLTGEADYTKGNRFWDSRSLVAMPKVRLFGNAILGFINKFSSGYWRIMDPTNGFLAIHLSVFQLLDTSKIASSYFFESDMLFRLNLIRAVVLDIPMEAKYGDEISNLKISRVILPFLGGHVRNSVKRLVYSYFLRDFSLASLEFIIGPMLICYGAIFGVWHWYLSAFQGQQATPGQVMLAALPMIVGLQLVLSALNFDITNEPKTPLNKRLKRRSDIDRDN</sequence>
<feature type="transmembrane region" description="Helical" evidence="1">
    <location>
        <begin position="288"/>
        <end position="310"/>
    </location>
</feature>
<feature type="domain" description="Glycosyltransferase 2-like" evidence="2">
    <location>
        <begin position="14"/>
        <end position="175"/>
    </location>
</feature>
<dbReference type="OrthoDB" id="7527830at2"/>
<keyword evidence="4" id="KW-1185">Reference proteome</keyword>
<dbReference type="EMBL" id="LAQL01000002">
    <property type="protein sequence ID" value="KLN62195.1"/>
    <property type="molecule type" value="Genomic_DNA"/>
</dbReference>
<keyword evidence="1" id="KW-1133">Transmembrane helix</keyword>
<comment type="caution">
    <text evidence="3">The sequence shown here is derived from an EMBL/GenBank/DDBJ whole genome shotgun (WGS) entry which is preliminary data.</text>
</comment>
<dbReference type="Proteomes" id="UP000035444">
    <property type="component" value="Unassembled WGS sequence"/>
</dbReference>
<gene>
    <name evidence="3" type="ORF">WH96_01310</name>
</gene>
<dbReference type="SUPFAM" id="SSF53448">
    <property type="entry name" value="Nucleotide-diphospho-sugar transferases"/>
    <property type="match status" value="1"/>
</dbReference>
<organism evidence="3 4">
    <name type="scientific">Kiloniella spongiae</name>
    <dbReference type="NCBI Taxonomy" id="1489064"/>
    <lineage>
        <taxon>Bacteria</taxon>
        <taxon>Pseudomonadati</taxon>
        <taxon>Pseudomonadota</taxon>
        <taxon>Alphaproteobacteria</taxon>
        <taxon>Rhodospirillales</taxon>
        <taxon>Kiloniellaceae</taxon>
        <taxon>Kiloniella</taxon>
    </lineage>
</organism>
<feature type="transmembrane region" description="Helical" evidence="1">
    <location>
        <begin position="250"/>
        <end position="276"/>
    </location>
</feature>
<dbReference type="PANTHER" id="PTHR48090:SF7">
    <property type="entry name" value="RFBJ PROTEIN"/>
    <property type="match status" value="1"/>
</dbReference>
<dbReference type="CDD" id="cd04179">
    <property type="entry name" value="DPM_DPG-synthase_like"/>
    <property type="match status" value="1"/>
</dbReference>
<keyword evidence="1" id="KW-0812">Transmembrane</keyword>
<dbReference type="PANTHER" id="PTHR48090">
    <property type="entry name" value="UNDECAPRENYL-PHOSPHATE 4-DEOXY-4-FORMAMIDO-L-ARABINOSE TRANSFERASE-RELATED"/>
    <property type="match status" value="1"/>
</dbReference>
<dbReference type="STRING" id="1489064.WH96_01310"/>
<dbReference type="Gene3D" id="3.90.550.10">
    <property type="entry name" value="Spore Coat Polysaccharide Biosynthesis Protein SpsA, Chain A"/>
    <property type="match status" value="1"/>
</dbReference>
<name>A0A0H2MZV4_9PROT</name>
<evidence type="ECO:0000256" key="1">
    <source>
        <dbReference type="SAM" id="Phobius"/>
    </source>
</evidence>
<dbReference type="PATRIC" id="fig|1489064.4.peg.1182"/>
<evidence type="ECO:0000259" key="2">
    <source>
        <dbReference type="Pfam" id="PF00535"/>
    </source>
</evidence>
<dbReference type="GO" id="GO:0016740">
    <property type="term" value="F:transferase activity"/>
    <property type="evidence" value="ECO:0007669"/>
    <property type="project" value="UniProtKB-KW"/>
</dbReference>
<dbReference type="InterPro" id="IPR001173">
    <property type="entry name" value="Glyco_trans_2-like"/>
</dbReference>
<dbReference type="InterPro" id="IPR029044">
    <property type="entry name" value="Nucleotide-diphossugar_trans"/>
</dbReference>
<evidence type="ECO:0000313" key="4">
    <source>
        <dbReference type="Proteomes" id="UP000035444"/>
    </source>
</evidence>
<proteinExistence type="predicted"/>
<protein>
    <submittedName>
        <fullName evidence="3">Glycosyl transferase family 2</fullName>
    </submittedName>
</protein>
<keyword evidence="1" id="KW-0472">Membrane</keyword>
<keyword evidence="3" id="KW-0808">Transferase</keyword>
<accession>A0A0H2MZV4</accession>
<reference evidence="3 4" key="1">
    <citation type="submission" date="2015-03" db="EMBL/GenBank/DDBJ databases">
        <title>Genome Sequence of Kiloniella spongiae MEBiC09566, isolated from a marine sponge.</title>
        <authorList>
            <person name="Shao Z."/>
            <person name="Wang L."/>
            <person name="Li X."/>
        </authorList>
    </citation>
    <scope>NUCLEOTIDE SEQUENCE [LARGE SCALE GENOMIC DNA]</scope>
    <source>
        <strain evidence="3 4">MEBiC09566</strain>
    </source>
</reference>
<dbReference type="AlphaFoldDB" id="A0A0H2MZV4"/>
<evidence type="ECO:0000313" key="3">
    <source>
        <dbReference type="EMBL" id="KLN62195.1"/>
    </source>
</evidence>